<evidence type="ECO:0000313" key="1">
    <source>
        <dbReference type="EMBL" id="SEG07603.1"/>
    </source>
</evidence>
<name>A0A1H5X7J4_9PROT</name>
<protein>
    <submittedName>
        <fullName evidence="1">Uncharacterized protein</fullName>
    </submittedName>
</protein>
<reference evidence="1 2" key="1">
    <citation type="submission" date="2016-10" db="EMBL/GenBank/DDBJ databases">
        <authorList>
            <person name="de Groot N.N."/>
        </authorList>
    </citation>
    <scope>NUCLEOTIDE SEQUENCE [LARGE SCALE GENOMIC DNA]</scope>
    <source>
        <strain evidence="1 2">Nm13</strain>
    </source>
</reference>
<sequence length="77" mass="8923">MMMKSMSLAARRELQAIIKQKYHNASWAERSKLLDGFVAATGYERKYAIQLLNSVEMPVFQRSGQHPKSMTNKYDKL</sequence>
<evidence type="ECO:0000313" key="2">
    <source>
        <dbReference type="Proteomes" id="UP000236753"/>
    </source>
</evidence>
<dbReference type="RefSeq" id="WP_103967231.1">
    <property type="nucleotide sequence ID" value="NZ_FNUX01000024.1"/>
</dbReference>
<dbReference type="EMBL" id="FNUX01000024">
    <property type="protein sequence ID" value="SEG07603.1"/>
    <property type="molecule type" value="Genomic_DNA"/>
</dbReference>
<dbReference type="AlphaFoldDB" id="A0A1H5X7J4"/>
<organism evidence="1 2">
    <name type="scientific">Nitrosomonas ureae</name>
    <dbReference type="NCBI Taxonomy" id="44577"/>
    <lineage>
        <taxon>Bacteria</taxon>
        <taxon>Pseudomonadati</taxon>
        <taxon>Pseudomonadota</taxon>
        <taxon>Betaproteobacteria</taxon>
        <taxon>Nitrosomonadales</taxon>
        <taxon>Nitrosomonadaceae</taxon>
        <taxon>Nitrosomonas</taxon>
    </lineage>
</organism>
<gene>
    <name evidence="1" type="ORF">SAMN05216334_12454</name>
</gene>
<proteinExistence type="predicted"/>
<accession>A0A1H5X7J4</accession>
<dbReference type="Proteomes" id="UP000236753">
    <property type="component" value="Unassembled WGS sequence"/>
</dbReference>
<dbReference type="OrthoDB" id="8875582at2"/>